<protein>
    <submittedName>
        <fullName evidence="1">Uncharacterized protein</fullName>
    </submittedName>
</protein>
<reference evidence="1" key="2">
    <citation type="journal article" date="2015" name="Data Brief">
        <title>Shoot transcriptome of the giant reed, Arundo donax.</title>
        <authorList>
            <person name="Barrero R.A."/>
            <person name="Guerrero F.D."/>
            <person name="Moolhuijzen P."/>
            <person name="Goolsby J.A."/>
            <person name="Tidwell J."/>
            <person name="Bellgard S.E."/>
            <person name="Bellgard M.I."/>
        </authorList>
    </citation>
    <scope>NUCLEOTIDE SEQUENCE</scope>
    <source>
        <tissue evidence="1">Shoot tissue taken approximately 20 cm above the soil surface</tissue>
    </source>
</reference>
<proteinExistence type="predicted"/>
<name>A0A0A9F224_ARUDO</name>
<evidence type="ECO:0000313" key="1">
    <source>
        <dbReference type="EMBL" id="JAE06387.1"/>
    </source>
</evidence>
<organism evidence="1">
    <name type="scientific">Arundo donax</name>
    <name type="common">Giant reed</name>
    <name type="synonym">Donax arundinaceus</name>
    <dbReference type="NCBI Taxonomy" id="35708"/>
    <lineage>
        <taxon>Eukaryota</taxon>
        <taxon>Viridiplantae</taxon>
        <taxon>Streptophyta</taxon>
        <taxon>Embryophyta</taxon>
        <taxon>Tracheophyta</taxon>
        <taxon>Spermatophyta</taxon>
        <taxon>Magnoliopsida</taxon>
        <taxon>Liliopsida</taxon>
        <taxon>Poales</taxon>
        <taxon>Poaceae</taxon>
        <taxon>PACMAD clade</taxon>
        <taxon>Arundinoideae</taxon>
        <taxon>Arundineae</taxon>
        <taxon>Arundo</taxon>
    </lineage>
</organism>
<sequence length="13" mass="1624">MFRLQPELNLVTY</sequence>
<dbReference type="EMBL" id="GBRH01191509">
    <property type="protein sequence ID" value="JAE06387.1"/>
    <property type="molecule type" value="Transcribed_RNA"/>
</dbReference>
<accession>A0A0A9F224</accession>
<reference evidence="1" key="1">
    <citation type="submission" date="2014-09" db="EMBL/GenBank/DDBJ databases">
        <authorList>
            <person name="Magalhaes I.L.F."/>
            <person name="Oliveira U."/>
            <person name="Santos F.R."/>
            <person name="Vidigal T.H.D.A."/>
            <person name="Brescovit A.D."/>
            <person name="Santos A.J."/>
        </authorList>
    </citation>
    <scope>NUCLEOTIDE SEQUENCE</scope>
    <source>
        <tissue evidence="1">Shoot tissue taken approximately 20 cm above the soil surface</tissue>
    </source>
</reference>